<feature type="repeat" description="RCC1" evidence="2">
    <location>
        <begin position="98"/>
        <end position="145"/>
    </location>
</feature>
<dbReference type="InterPro" id="IPR058923">
    <property type="entry name" value="RCC1-like_dom"/>
</dbReference>
<dbReference type="STRING" id="1841481.ENSSLDP00000004604"/>
<dbReference type="InterPro" id="IPR051625">
    <property type="entry name" value="Signaling_Regulatory_Domain"/>
</dbReference>
<name>A0A3B4WJ35_SERLL</name>
<dbReference type="PROSITE" id="PS00626">
    <property type="entry name" value="RCC1_2"/>
    <property type="match status" value="1"/>
</dbReference>
<dbReference type="Ensembl" id="ENSSLDT00000004756.1">
    <property type="protein sequence ID" value="ENSSLDP00000004604.1"/>
    <property type="gene ID" value="ENSSLDG00000003638.1"/>
</dbReference>
<dbReference type="Ensembl" id="ENSSLDT00000013947.1">
    <property type="protein sequence ID" value="ENSSLDP00000013452.1"/>
    <property type="gene ID" value="ENSSLDG00000010720.1"/>
</dbReference>
<feature type="repeat" description="RCC1" evidence="2">
    <location>
        <begin position="2"/>
        <end position="48"/>
    </location>
</feature>
<evidence type="ECO:0000313" key="4">
    <source>
        <dbReference type="Ensembl" id="ENSSLDP00000004604.1"/>
    </source>
</evidence>
<reference evidence="4" key="1">
    <citation type="submission" date="2025-05" db="UniProtKB">
        <authorList>
            <consortium name="Ensembl"/>
        </authorList>
    </citation>
    <scope>IDENTIFICATION</scope>
</reference>
<dbReference type="GeneTree" id="ENSGT00940000163989"/>
<dbReference type="PROSITE" id="PS50012">
    <property type="entry name" value="RCC1_3"/>
    <property type="match status" value="6"/>
</dbReference>
<dbReference type="Gene3D" id="2.130.10.30">
    <property type="entry name" value="Regulator of chromosome condensation 1/beta-lactamase-inhibitor protein II"/>
    <property type="match status" value="2"/>
</dbReference>
<dbReference type="SUPFAM" id="SSF50985">
    <property type="entry name" value="RCC1/BLIP-II"/>
    <property type="match status" value="1"/>
</dbReference>
<feature type="repeat" description="RCC1" evidence="2">
    <location>
        <begin position="49"/>
        <end position="97"/>
    </location>
</feature>
<organism evidence="4 5">
    <name type="scientific">Seriola lalandi dorsalis</name>
    <dbReference type="NCBI Taxonomy" id="1841481"/>
    <lineage>
        <taxon>Eukaryota</taxon>
        <taxon>Metazoa</taxon>
        <taxon>Chordata</taxon>
        <taxon>Craniata</taxon>
        <taxon>Vertebrata</taxon>
        <taxon>Euteleostomi</taxon>
        <taxon>Actinopterygii</taxon>
        <taxon>Neopterygii</taxon>
        <taxon>Teleostei</taxon>
        <taxon>Neoteleostei</taxon>
        <taxon>Acanthomorphata</taxon>
        <taxon>Carangaria</taxon>
        <taxon>Carangiformes</taxon>
        <taxon>Carangidae</taxon>
        <taxon>Seriola</taxon>
    </lineage>
</organism>
<feature type="domain" description="Ig-like" evidence="3">
    <location>
        <begin position="1"/>
        <end position="54"/>
    </location>
</feature>
<keyword evidence="1" id="KW-0677">Repeat</keyword>
<proteinExistence type="predicted"/>
<dbReference type="PANTHER" id="PTHR22872:SF9">
    <property type="entry name" value="X-LINKED RETINITIS PIGMENTOSA GTPASE REGULATOR"/>
    <property type="match status" value="1"/>
</dbReference>
<dbReference type="Pfam" id="PF13540">
    <property type="entry name" value="RCC1_2"/>
    <property type="match status" value="1"/>
</dbReference>
<evidence type="ECO:0000256" key="2">
    <source>
        <dbReference type="PROSITE-ProRule" id="PRU00235"/>
    </source>
</evidence>
<dbReference type="Pfam" id="PF25390">
    <property type="entry name" value="WD40_RLD"/>
    <property type="match status" value="1"/>
</dbReference>
<dbReference type="InterPro" id="IPR000408">
    <property type="entry name" value="Reg_chr_condens"/>
</dbReference>
<dbReference type="PRINTS" id="PR00633">
    <property type="entry name" value="RCCNDNSATION"/>
</dbReference>
<evidence type="ECO:0000313" key="5">
    <source>
        <dbReference type="Proteomes" id="UP000261360"/>
    </source>
</evidence>
<feature type="repeat" description="RCC1" evidence="2">
    <location>
        <begin position="251"/>
        <end position="291"/>
    </location>
</feature>
<protein>
    <recommendedName>
        <fullName evidence="3">Ig-like domain-containing protein</fullName>
    </recommendedName>
</protein>
<evidence type="ECO:0000259" key="3">
    <source>
        <dbReference type="PROSITE" id="PS50835"/>
    </source>
</evidence>
<dbReference type="Ensembl" id="ENSSLDT00000007679.1">
    <property type="protein sequence ID" value="ENSSLDP00000007444.1"/>
    <property type="gene ID" value="ENSSLDG00000005898.1"/>
</dbReference>
<dbReference type="PROSITE" id="PS50835">
    <property type="entry name" value="IG_LIKE"/>
    <property type="match status" value="1"/>
</dbReference>
<sequence length="335" mass="35724">MVQLHCWGDSSSGQFGPETALSPVSWTVSGVITSIFCGDQHTLFLTRDGGVFSCGKNSQGQLGRKKFGLLAQCRVEGLGDVVTMACGQDHCLAVCASGKVFSWGAAEDGQLGINPSRNNFRPRQDLIPVIQVACGNSHSLALTKDVFSWGLNSHGQLGLGKNVSLQHTPVLVCALSGVAVTQIAAGATHTLFLTLPGLVYCCGANKSGQLGLNRVDEKGRFNICMVPALSPLGVSFISCGQAHTAVLAKDGKVFTFGEGSCGQLGHNSAANEVRPRLVDGLDGPASQVACGRVLLNFFIFYFYFCEALCKMSITINFKVQLNIKNKDNYWETCQY</sequence>
<dbReference type="AlphaFoldDB" id="A0A3B4WJ35"/>
<feature type="repeat" description="RCC1" evidence="2">
    <location>
        <begin position="144"/>
        <end position="196"/>
    </location>
</feature>
<dbReference type="InterPro" id="IPR009091">
    <property type="entry name" value="RCC1/BLIP-II"/>
</dbReference>
<feature type="repeat" description="RCC1" evidence="2">
    <location>
        <begin position="197"/>
        <end position="250"/>
    </location>
</feature>
<evidence type="ECO:0000256" key="1">
    <source>
        <dbReference type="ARBA" id="ARBA00022737"/>
    </source>
</evidence>
<accession>A0A3B4WJ35</accession>
<dbReference type="Proteomes" id="UP000261360">
    <property type="component" value="Unplaced"/>
</dbReference>
<keyword evidence="5" id="KW-1185">Reference proteome</keyword>
<dbReference type="Ensembl" id="ENSSLDT00000006423.1">
    <property type="protein sequence ID" value="ENSSLDP00000006207.1"/>
    <property type="gene ID" value="ENSSLDG00000004937.1"/>
</dbReference>
<dbReference type="PANTHER" id="PTHR22872">
    <property type="entry name" value="BTK-BINDING PROTEIN-RELATED"/>
    <property type="match status" value="1"/>
</dbReference>
<dbReference type="InterPro" id="IPR007110">
    <property type="entry name" value="Ig-like_dom"/>
</dbReference>